<dbReference type="Gene3D" id="3.30.200.20">
    <property type="entry name" value="Phosphorylase Kinase, domain 1"/>
    <property type="match status" value="1"/>
</dbReference>
<dbReference type="VEuPathDB" id="ToxoDB:TGMAS_227260B"/>
<protein>
    <recommendedName>
        <fullName evidence="3">non-specific serine/threonine protein kinase</fullName>
        <ecNumber evidence="3">2.7.11.1</ecNumber>
    </recommendedName>
</protein>
<evidence type="ECO:0000256" key="10">
    <source>
        <dbReference type="ARBA" id="ARBA00022842"/>
    </source>
</evidence>
<dbReference type="GO" id="GO:0005829">
    <property type="term" value="C:cytosol"/>
    <property type="evidence" value="ECO:0007669"/>
    <property type="project" value="TreeGrafter"/>
</dbReference>
<feature type="non-terminal residue" evidence="14">
    <location>
        <position position="70"/>
    </location>
</feature>
<evidence type="ECO:0000259" key="13">
    <source>
        <dbReference type="Pfam" id="PF01163"/>
    </source>
</evidence>
<comment type="catalytic activity">
    <reaction evidence="11">
        <text>L-threonyl-[protein] + ATP = O-phospho-L-threonyl-[protein] + ADP + H(+)</text>
        <dbReference type="Rhea" id="RHEA:46608"/>
        <dbReference type="Rhea" id="RHEA-COMP:11060"/>
        <dbReference type="Rhea" id="RHEA-COMP:11605"/>
        <dbReference type="ChEBI" id="CHEBI:15378"/>
        <dbReference type="ChEBI" id="CHEBI:30013"/>
        <dbReference type="ChEBI" id="CHEBI:30616"/>
        <dbReference type="ChEBI" id="CHEBI:61977"/>
        <dbReference type="ChEBI" id="CHEBI:456216"/>
        <dbReference type="EC" id="2.7.11.1"/>
    </reaction>
</comment>
<keyword evidence="9" id="KW-0067">ATP-binding</keyword>
<dbReference type="GO" id="GO:0030688">
    <property type="term" value="C:preribosome, small subunit precursor"/>
    <property type="evidence" value="ECO:0007669"/>
    <property type="project" value="TreeGrafter"/>
</dbReference>
<dbReference type="FunFam" id="3.30.200.20:FF:000052">
    <property type="entry name" value="Serine/threonine-protein kinase RIO2"/>
    <property type="match status" value="1"/>
</dbReference>
<keyword evidence="4" id="KW-0723">Serine/threonine-protein kinase</keyword>
<keyword evidence="5 14" id="KW-0808">Transferase</keyword>
<dbReference type="GO" id="GO:0005524">
    <property type="term" value="F:ATP binding"/>
    <property type="evidence" value="ECO:0007669"/>
    <property type="project" value="UniProtKB-KW"/>
</dbReference>
<comment type="caution">
    <text evidence="14">The sequence shown here is derived from an EMBL/GenBank/DDBJ whole genome shotgun (WGS) entry which is preliminary data.</text>
</comment>
<dbReference type="EC" id="2.7.11.1" evidence="3"/>
<keyword evidence="6" id="KW-0479">Metal-binding</keyword>
<evidence type="ECO:0000256" key="4">
    <source>
        <dbReference type="ARBA" id="ARBA00022527"/>
    </source>
</evidence>
<dbReference type="AlphaFoldDB" id="A0A086QBF5"/>
<evidence type="ECO:0000256" key="11">
    <source>
        <dbReference type="ARBA" id="ARBA00047899"/>
    </source>
</evidence>
<comment type="similarity">
    <text evidence="2">Belongs to the protein kinase superfamily. RIO-type Ser/Thr kinase family.</text>
</comment>
<keyword evidence="8" id="KW-0418">Kinase</keyword>
<dbReference type="PANTHER" id="PTHR45852:SF1">
    <property type="entry name" value="SERINE_THREONINE-PROTEIN KINASE RIO2"/>
    <property type="match status" value="1"/>
</dbReference>
<organism evidence="14 15">
    <name type="scientific">Toxoplasma gondii MAS</name>
    <dbReference type="NCBI Taxonomy" id="943118"/>
    <lineage>
        <taxon>Eukaryota</taxon>
        <taxon>Sar</taxon>
        <taxon>Alveolata</taxon>
        <taxon>Apicomplexa</taxon>
        <taxon>Conoidasida</taxon>
        <taxon>Coccidia</taxon>
        <taxon>Eucoccidiorida</taxon>
        <taxon>Eimeriorina</taxon>
        <taxon>Sarcocystidae</taxon>
        <taxon>Toxoplasma</taxon>
    </lineage>
</organism>
<evidence type="ECO:0000256" key="9">
    <source>
        <dbReference type="ARBA" id="ARBA00022840"/>
    </source>
</evidence>
<evidence type="ECO:0000256" key="1">
    <source>
        <dbReference type="ARBA" id="ARBA00001946"/>
    </source>
</evidence>
<evidence type="ECO:0000256" key="2">
    <source>
        <dbReference type="ARBA" id="ARBA00009196"/>
    </source>
</evidence>
<dbReference type="InterPro" id="IPR018934">
    <property type="entry name" value="RIO_dom"/>
</dbReference>
<gene>
    <name evidence="14" type="ORF">TGMAS_227260B</name>
</gene>
<dbReference type="Proteomes" id="UP000028821">
    <property type="component" value="Unassembled WGS sequence"/>
</dbReference>
<keyword evidence="10" id="KW-0460">Magnesium</keyword>
<dbReference type="PANTHER" id="PTHR45852">
    <property type="entry name" value="SER/THR-PROTEIN KINASE RIO2"/>
    <property type="match status" value="1"/>
</dbReference>
<evidence type="ECO:0000256" key="3">
    <source>
        <dbReference type="ARBA" id="ARBA00012513"/>
    </source>
</evidence>
<evidence type="ECO:0000256" key="8">
    <source>
        <dbReference type="ARBA" id="ARBA00022777"/>
    </source>
</evidence>
<feature type="domain" description="RIO-type" evidence="13">
    <location>
        <begin position="3"/>
        <end position="64"/>
    </location>
</feature>
<dbReference type="GO" id="GO:0046872">
    <property type="term" value="F:metal ion binding"/>
    <property type="evidence" value="ECO:0007669"/>
    <property type="project" value="UniProtKB-KW"/>
</dbReference>
<reference evidence="14 15" key="1">
    <citation type="submission" date="2014-04" db="EMBL/GenBank/DDBJ databases">
        <authorList>
            <person name="Sibley D."/>
            <person name="Venepally P."/>
            <person name="Karamycheva S."/>
            <person name="Hadjithomas M."/>
            <person name="Khan A."/>
            <person name="Brunk B."/>
            <person name="Roos D."/>
            <person name="Caler E."/>
            <person name="Lorenzi H."/>
        </authorList>
    </citation>
    <scope>NUCLEOTIDE SEQUENCE [LARGE SCALE GENOMIC DNA]</scope>
    <source>
        <strain evidence="14 15">MAS</strain>
    </source>
</reference>
<accession>A0A086QBF5</accession>
<evidence type="ECO:0000313" key="15">
    <source>
        <dbReference type="Proteomes" id="UP000028821"/>
    </source>
</evidence>
<proteinExistence type="inferred from homology"/>
<dbReference type="GO" id="GO:0004674">
    <property type="term" value="F:protein serine/threonine kinase activity"/>
    <property type="evidence" value="ECO:0007669"/>
    <property type="project" value="UniProtKB-KW"/>
</dbReference>
<evidence type="ECO:0000256" key="5">
    <source>
        <dbReference type="ARBA" id="ARBA00022679"/>
    </source>
</evidence>
<dbReference type="GO" id="GO:0106310">
    <property type="term" value="F:protein serine kinase activity"/>
    <property type="evidence" value="ECO:0007669"/>
    <property type="project" value="RHEA"/>
</dbReference>
<evidence type="ECO:0000256" key="7">
    <source>
        <dbReference type="ARBA" id="ARBA00022741"/>
    </source>
</evidence>
<dbReference type="EMBL" id="AEXC02001837">
    <property type="protein sequence ID" value="KFH09937.1"/>
    <property type="molecule type" value="Genomic_DNA"/>
</dbReference>
<dbReference type="Pfam" id="PF01163">
    <property type="entry name" value="RIO1"/>
    <property type="match status" value="1"/>
</dbReference>
<sequence>RISFRSIKRNRDYLQHRQHASWLYLARLAALKEFSYLKALHAHKFPVPEPVDVNRHAVLMEHIDAIPFRE</sequence>
<dbReference type="GO" id="GO:0030490">
    <property type="term" value="P:maturation of SSU-rRNA"/>
    <property type="evidence" value="ECO:0007669"/>
    <property type="project" value="TreeGrafter"/>
</dbReference>
<feature type="non-terminal residue" evidence="14">
    <location>
        <position position="1"/>
    </location>
</feature>
<keyword evidence="7" id="KW-0547">Nucleotide-binding</keyword>
<evidence type="ECO:0000256" key="6">
    <source>
        <dbReference type="ARBA" id="ARBA00022723"/>
    </source>
</evidence>
<name>A0A086QBF5_TOXGO</name>
<evidence type="ECO:0000313" key="14">
    <source>
        <dbReference type="EMBL" id="KFH09937.1"/>
    </source>
</evidence>
<comment type="cofactor">
    <cofactor evidence="1">
        <name>Mg(2+)</name>
        <dbReference type="ChEBI" id="CHEBI:18420"/>
    </cofactor>
</comment>
<comment type="catalytic activity">
    <reaction evidence="12">
        <text>L-seryl-[protein] + ATP = O-phospho-L-seryl-[protein] + ADP + H(+)</text>
        <dbReference type="Rhea" id="RHEA:17989"/>
        <dbReference type="Rhea" id="RHEA-COMP:9863"/>
        <dbReference type="Rhea" id="RHEA-COMP:11604"/>
        <dbReference type="ChEBI" id="CHEBI:15378"/>
        <dbReference type="ChEBI" id="CHEBI:29999"/>
        <dbReference type="ChEBI" id="CHEBI:30616"/>
        <dbReference type="ChEBI" id="CHEBI:83421"/>
        <dbReference type="ChEBI" id="CHEBI:456216"/>
        <dbReference type="EC" id="2.7.11.1"/>
    </reaction>
</comment>
<evidence type="ECO:0000256" key="12">
    <source>
        <dbReference type="ARBA" id="ARBA00048679"/>
    </source>
</evidence>